<keyword evidence="18" id="KW-1185">Reference proteome</keyword>
<feature type="binding site" evidence="14 15">
    <location>
        <position position="98"/>
    </location>
    <ligand>
        <name>a divalent metal cation</name>
        <dbReference type="ChEBI" id="CHEBI:60240"/>
    </ligand>
</feature>
<dbReference type="InterPro" id="IPR024568">
    <property type="entry name" value="RNase_HIII_N"/>
</dbReference>
<dbReference type="HAMAP" id="MF_00053">
    <property type="entry name" value="RNase_HIII"/>
    <property type="match status" value="1"/>
</dbReference>
<evidence type="ECO:0000256" key="4">
    <source>
        <dbReference type="ARBA" id="ARBA00004496"/>
    </source>
</evidence>
<evidence type="ECO:0000313" key="18">
    <source>
        <dbReference type="Proteomes" id="UP000189761"/>
    </source>
</evidence>
<dbReference type="AlphaFoldDB" id="A0A8E2LCW8"/>
<reference evidence="17 18" key="1">
    <citation type="submission" date="2017-01" db="EMBL/GenBank/DDBJ databases">
        <title>Draft genome sequence of Bacillus oleronius.</title>
        <authorList>
            <person name="Allam M."/>
        </authorList>
    </citation>
    <scope>NUCLEOTIDE SEQUENCE [LARGE SCALE GENOMIC DNA]</scope>
    <source>
        <strain evidence="17 18">DSM 9356</strain>
    </source>
</reference>
<evidence type="ECO:0000256" key="9">
    <source>
        <dbReference type="ARBA" id="ARBA00022722"/>
    </source>
</evidence>
<dbReference type="PIRSF" id="PIRSF037748">
    <property type="entry name" value="RnhC"/>
    <property type="match status" value="1"/>
</dbReference>
<dbReference type="GO" id="GO:0005737">
    <property type="term" value="C:cytoplasm"/>
    <property type="evidence" value="ECO:0007669"/>
    <property type="project" value="UniProtKB-SubCell"/>
</dbReference>
<dbReference type="Gene3D" id="3.30.420.10">
    <property type="entry name" value="Ribonuclease H-like superfamily/Ribonuclease H"/>
    <property type="match status" value="1"/>
</dbReference>
<dbReference type="CDD" id="cd14796">
    <property type="entry name" value="RNAse_HIII_N"/>
    <property type="match status" value="1"/>
</dbReference>
<keyword evidence="12 14" id="KW-0378">Hydrolase</keyword>
<keyword evidence="10 14" id="KW-0479">Metal-binding</keyword>
<name>A0A8E2LCW8_9BACI</name>
<evidence type="ECO:0000313" key="17">
    <source>
        <dbReference type="EMBL" id="OOP65424.1"/>
    </source>
</evidence>
<dbReference type="EMBL" id="MTLA01000495">
    <property type="protein sequence ID" value="OOP65424.1"/>
    <property type="molecule type" value="Genomic_DNA"/>
</dbReference>
<comment type="function">
    <text evidence="3 14">Endonuclease that specifically degrades the RNA of RNA-DNA hybrids.</text>
</comment>
<dbReference type="PANTHER" id="PTHR10954:SF23">
    <property type="entry name" value="RIBONUCLEASE"/>
    <property type="match status" value="1"/>
</dbReference>
<dbReference type="PROSITE" id="PS51975">
    <property type="entry name" value="RNASE_H_2"/>
    <property type="match status" value="1"/>
</dbReference>
<feature type="binding site" evidence="14 15">
    <location>
        <position position="203"/>
    </location>
    <ligand>
        <name>a divalent metal cation</name>
        <dbReference type="ChEBI" id="CHEBI:60240"/>
    </ligand>
</feature>
<dbReference type="GO" id="GO:0000287">
    <property type="term" value="F:magnesium ion binding"/>
    <property type="evidence" value="ECO:0007669"/>
    <property type="project" value="UniProtKB-UniRule"/>
</dbReference>
<dbReference type="InterPro" id="IPR024567">
    <property type="entry name" value="RNase_HII/HIII_dom"/>
</dbReference>
<dbReference type="PANTHER" id="PTHR10954">
    <property type="entry name" value="RIBONUCLEASE H2 SUBUNIT A"/>
    <property type="match status" value="1"/>
</dbReference>
<dbReference type="Proteomes" id="UP000189761">
    <property type="component" value="Unassembled WGS sequence"/>
</dbReference>
<dbReference type="GO" id="GO:0004523">
    <property type="term" value="F:RNA-DNA hybrid ribonuclease activity"/>
    <property type="evidence" value="ECO:0007669"/>
    <property type="project" value="UniProtKB-UniRule"/>
</dbReference>
<dbReference type="EC" id="3.1.26.4" evidence="6 14"/>
<evidence type="ECO:0000256" key="13">
    <source>
        <dbReference type="ARBA" id="ARBA00022842"/>
    </source>
</evidence>
<keyword evidence="9 14" id="KW-0540">Nuclease</keyword>
<comment type="similarity">
    <text evidence="5 14">Belongs to the RNase HII family. RnhC subfamily.</text>
</comment>
<evidence type="ECO:0000256" key="2">
    <source>
        <dbReference type="ARBA" id="ARBA00001946"/>
    </source>
</evidence>
<evidence type="ECO:0000256" key="1">
    <source>
        <dbReference type="ARBA" id="ARBA00000077"/>
    </source>
</evidence>
<dbReference type="InterPro" id="IPR012295">
    <property type="entry name" value="TBP_dom_sf"/>
</dbReference>
<protein>
    <recommendedName>
        <fullName evidence="7 14">Ribonuclease HIII</fullName>
        <shortName evidence="14">RNase HIII</shortName>
        <ecNumber evidence="6 14">3.1.26.4</ecNumber>
    </recommendedName>
</protein>
<dbReference type="GO" id="GO:0006298">
    <property type="term" value="P:mismatch repair"/>
    <property type="evidence" value="ECO:0007669"/>
    <property type="project" value="TreeGrafter"/>
</dbReference>
<dbReference type="InterPro" id="IPR012337">
    <property type="entry name" value="RNaseH-like_sf"/>
</dbReference>
<evidence type="ECO:0000256" key="6">
    <source>
        <dbReference type="ARBA" id="ARBA00012180"/>
    </source>
</evidence>
<keyword evidence="8 14" id="KW-0963">Cytoplasm</keyword>
<dbReference type="InterPro" id="IPR036397">
    <property type="entry name" value="RNaseH_sf"/>
</dbReference>
<feature type="binding site" evidence="14 15">
    <location>
        <position position="99"/>
    </location>
    <ligand>
        <name>a divalent metal cation</name>
        <dbReference type="ChEBI" id="CHEBI:60240"/>
    </ligand>
</feature>
<evidence type="ECO:0000259" key="16">
    <source>
        <dbReference type="PROSITE" id="PS51975"/>
    </source>
</evidence>
<keyword evidence="11 14" id="KW-0255">Endonuclease</keyword>
<dbReference type="InterPro" id="IPR001352">
    <property type="entry name" value="RNase_HII/HIII"/>
</dbReference>
<comment type="subcellular location">
    <subcellularLocation>
        <location evidence="4 14">Cytoplasm</location>
    </subcellularLocation>
</comment>
<dbReference type="Gene3D" id="3.30.310.10">
    <property type="entry name" value="TATA-Binding Protein"/>
    <property type="match status" value="1"/>
</dbReference>
<organism evidence="17 18">
    <name type="scientific">Heyndrickxia oleronia</name>
    <dbReference type="NCBI Taxonomy" id="38875"/>
    <lineage>
        <taxon>Bacteria</taxon>
        <taxon>Bacillati</taxon>
        <taxon>Bacillota</taxon>
        <taxon>Bacilli</taxon>
        <taxon>Bacillales</taxon>
        <taxon>Bacillaceae</taxon>
        <taxon>Heyndrickxia</taxon>
    </lineage>
</organism>
<dbReference type="SUPFAM" id="SSF53098">
    <property type="entry name" value="Ribonuclease H-like"/>
    <property type="match status" value="1"/>
</dbReference>
<dbReference type="NCBIfam" id="TIGR00716">
    <property type="entry name" value="rnhC"/>
    <property type="match status" value="1"/>
</dbReference>
<dbReference type="InterPro" id="IPR004641">
    <property type="entry name" value="RNase_HIII"/>
</dbReference>
<evidence type="ECO:0000256" key="14">
    <source>
        <dbReference type="HAMAP-Rule" id="MF_00053"/>
    </source>
</evidence>
<gene>
    <name evidence="14" type="primary">rnhC</name>
    <name evidence="17" type="ORF">BWZ43_25000</name>
</gene>
<comment type="cofactor">
    <cofactor evidence="14 15">
        <name>Mn(2+)</name>
        <dbReference type="ChEBI" id="CHEBI:29035"/>
    </cofactor>
    <cofactor evidence="14 15">
        <name>Mg(2+)</name>
        <dbReference type="ChEBI" id="CHEBI:18420"/>
    </cofactor>
    <text evidence="14 15">Manganese or magnesium. Binds 1 divalent metal ion per monomer in the absence of substrate. May bind a second metal ion after substrate binding.</text>
</comment>
<accession>A0A8E2LCW8</accession>
<evidence type="ECO:0000256" key="3">
    <source>
        <dbReference type="ARBA" id="ARBA00004065"/>
    </source>
</evidence>
<feature type="domain" description="RNase H type-2" evidence="16">
    <location>
        <begin position="92"/>
        <end position="307"/>
    </location>
</feature>
<dbReference type="GO" id="GO:0043137">
    <property type="term" value="P:DNA replication, removal of RNA primer"/>
    <property type="evidence" value="ECO:0007669"/>
    <property type="project" value="TreeGrafter"/>
</dbReference>
<dbReference type="FunFam" id="3.30.420.10:FF:000047">
    <property type="entry name" value="Ribonuclease HIII"/>
    <property type="match status" value="1"/>
</dbReference>
<evidence type="ECO:0000256" key="5">
    <source>
        <dbReference type="ARBA" id="ARBA00008378"/>
    </source>
</evidence>
<proteinExistence type="inferred from homology"/>
<evidence type="ECO:0000256" key="12">
    <source>
        <dbReference type="ARBA" id="ARBA00022801"/>
    </source>
</evidence>
<evidence type="ECO:0000256" key="15">
    <source>
        <dbReference type="PROSITE-ProRule" id="PRU01319"/>
    </source>
</evidence>
<evidence type="ECO:0000256" key="10">
    <source>
        <dbReference type="ARBA" id="ARBA00022723"/>
    </source>
</evidence>
<dbReference type="RefSeq" id="WP_058006613.1">
    <property type="nucleotide sequence ID" value="NZ_CP065424.1"/>
</dbReference>
<keyword evidence="13 14" id="KW-0460">Magnesium</keyword>
<comment type="catalytic activity">
    <reaction evidence="1 14 15">
        <text>Endonucleolytic cleavage to 5'-phosphomonoester.</text>
        <dbReference type="EC" id="3.1.26.4"/>
    </reaction>
</comment>
<evidence type="ECO:0000256" key="11">
    <source>
        <dbReference type="ARBA" id="ARBA00022759"/>
    </source>
</evidence>
<dbReference type="GO" id="GO:0032299">
    <property type="term" value="C:ribonuclease H2 complex"/>
    <property type="evidence" value="ECO:0007669"/>
    <property type="project" value="TreeGrafter"/>
</dbReference>
<evidence type="ECO:0000256" key="8">
    <source>
        <dbReference type="ARBA" id="ARBA00022490"/>
    </source>
</evidence>
<dbReference type="GO" id="GO:0003723">
    <property type="term" value="F:RNA binding"/>
    <property type="evidence" value="ECO:0007669"/>
    <property type="project" value="UniProtKB-UniRule"/>
</dbReference>
<sequence>MSNTVIKVSTKTIQLMNEHYSHSLLEKKPPGAIFTAKHNGCTITAYRSGKVMFQGNNHSEEASNWGNPVVKQVDPIKHQTSGNPLPRNLSSLSIIGSDEVGTGDYFGPITVVSAYVDKEQIPLLKELGVKDSKNLTDTQIITIAKDLLHIIPYSLLTLHNEKYNELQSSGMTQGKMKAILHNQAISKLLKKISPITPEAILIDQFVEADTYYRHLKGQKEIIQENVLFSTKGESVHLAVAAASILARYAFVKAFDELSKKVGVSLPKGAGHKVDQVAAQLIKQNGKSSLKHLAKLHFANTEKAIKLI</sequence>
<comment type="cofactor">
    <cofactor evidence="2">
        <name>Mg(2+)</name>
        <dbReference type="ChEBI" id="CHEBI:18420"/>
    </cofactor>
</comment>
<evidence type="ECO:0000256" key="7">
    <source>
        <dbReference type="ARBA" id="ARBA00021407"/>
    </source>
</evidence>
<dbReference type="Pfam" id="PF11858">
    <property type="entry name" value="DUF3378"/>
    <property type="match status" value="1"/>
</dbReference>
<dbReference type="Pfam" id="PF01351">
    <property type="entry name" value="RNase_HII"/>
    <property type="match status" value="1"/>
</dbReference>
<dbReference type="CDD" id="cd06590">
    <property type="entry name" value="RNase_HII_bacteria_HIII_like"/>
    <property type="match status" value="1"/>
</dbReference>
<comment type="caution">
    <text evidence="17">The sequence shown here is derived from an EMBL/GenBank/DDBJ whole genome shotgun (WGS) entry which is preliminary data.</text>
</comment>